<organism evidence="1 2">
    <name type="scientific">Candidatus Raymondbacteria bacterium RIFOXYD12_FULL_49_13</name>
    <dbReference type="NCBI Taxonomy" id="1817890"/>
    <lineage>
        <taxon>Bacteria</taxon>
        <taxon>Raymondiibacteriota</taxon>
    </lineage>
</organism>
<protein>
    <submittedName>
        <fullName evidence="1">Uncharacterized protein</fullName>
    </submittedName>
</protein>
<accession>A0A1F7F486</accession>
<evidence type="ECO:0000313" key="2">
    <source>
        <dbReference type="Proteomes" id="UP000179243"/>
    </source>
</evidence>
<sequence>MKTRTLILKTLLVAALLGMAVLVPACAKKGVALRFNYIKGKEFKYHLVSKVTTRMATDNTVNKYLIEIDMVVRAVIQSIKKNGDAEMAFTYEKISYINSQEPEKSVETIKKLKNAQLFITLTPYGEIVDFKGLEDLPHMEIEDFNLFKILMKAHPIFPYSAIPIGKKWDRQQEFPIENALIKGNMLAYKRFVIMDTIGPVAKINSEITMKFDLPEQKNFSLQADEGERLGFFGNGNINFDINRGEMIDAKAYVFGKMILTLKHPVTGDPLVTRIETTQNIDLAIEQ</sequence>
<comment type="caution">
    <text evidence="1">The sequence shown here is derived from an EMBL/GenBank/DDBJ whole genome shotgun (WGS) entry which is preliminary data.</text>
</comment>
<gene>
    <name evidence="1" type="ORF">A2519_14805</name>
</gene>
<reference evidence="1 2" key="1">
    <citation type="journal article" date="2016" name="Nat. Commun.">
        <title>Thousands of microbial genomes shed light on interconnected biogeochemical processes in an aquifer system.</title>
        <authorList>
            <person name="Anantharaman K."/>
            <person name="Brown C.T."/>
            <person name="Hug L.A."/>
            <person name="Sharon I."/>
            <person name="Castelle C.J."/>
            <person name="Probst A.J."/>
            <person name="Thomas B.C."/>
            <person name="Singh A."/>
            <person name="Wilkins M.J."/>
            <person name="Karaoz U."/>
            <person name="Brodie E.L."/>
            <person name="Williams K.H."/>
            <person name="Hubbard S.S."/>
            <person name="Banfield J.F."/>
        </authorList>
    </citation>
    <scope>NUCLEOTIDE SEQUENCE [LARGE SCALE GENOMIC DNA]</scope>
</reference>
<dbReference type="EMBL" id="MFYX01000126">
    <property type="protein sequence ID" value="OGK01383.1"/>
    <property type="molecule type" value="Genomic_DNA"/>
</dbReference>
<evidence type="ECO:0000313" key="1">
    <source>
        <dbReference type="EMBL" id="OGK01383.1"/>
    </source>
</evidence>
<dbReference type="Proteomes" id="UP000179243">
    <property type="component" value="Unassembled WGS sequence"/>
</dbReference>
<dbReference type="AlphaFoldDB" id="A0A1F7F486"/>
<proteinExistence type="predicted"/>
<name>A0A1F7F486_UNCRA</name>